<evidence type="ECO:0008006" key="10">
    <source>
        <dbReference type="Google" id="ProtNLM"/>
    </source>
</evidence>
<dbReference type="GO" id="GO:0016020">
    <property type="term" value="C:membrane"/>
    <property type="evidence" value="ECO:0007669"/>
    <property type="project" value="UniProtKB-SubCell"/>
</dbReference>
<accession>A0A9R0IJH9</accession>
<feature type="region of interest" description="Disordered" evidence="6">
    <location>
        <begin position="144"/>
        <end position="189"/>
    </location>
</feature>
<feature type="compositionally biased region" description="Low complexity" evidence="6">
    <location>
        <begin position="57"/>
        <end position="66"/>
    </location>
</feature>
<feature type="transmembrane region" description="Helical" evidence="7">
    <location>
        <begin position="485"/>
        <end position="506"/>
    </location>
</feature>
<evidence type="ECO:0000256" key="4">
    <source>
        <dbReference type="ARBA" id="ARBA00022989"/>
    </source>
</evidence>
<dbReference type="Proteomes" id="UP000813463">
    <property type="component" value="Chromosome 3"/>
</dbReference>
<evidence type="ECO:0000256" key="7">
    <source>
        <dbReference type="SAM" id="Phobius"/>
    </source>
</evidence>
<name>A0A9R0IJH9_SPIOL</name>
<dbReference type="Pfam" id="PF05277">
    <property type="entry name" value="DUF726"/>
    <property type="match status" value="1"/>
</dbReference>
<feature type="compositionally biased region" description="Basic and acidic residues" evidence="6">
    <location>
        <begin position="39"/>
        <end position="51"/>
    </location>
</feature>
<feature type="transmembrane region" description="Helical" evidence="7">
    <location>
        <begin position="367"/>
        <end position="393"/>
    </location>
</feature>
<feature type="compositionally biased region" description="Basic and acidic residues" evidence="6">
    <location>
        <begin position="154"/>
        <end position="173"/>
    </location>
</feature>
<evidence type="ECO:0000256" key="5">
    <source>
        <dbReference type="ARBA" id="ARBA00023136"/>
    </source>
</evidence>
<keyword evidence="4 7" id="KW-1133">Transmembrane helix</keyword>
<proteinExistence type="inferred from homology"/>
<evidence type="ECO:0000256" key="2">
    <source>
        <dbReference type="ARBA" id="ARBA00009824"/>
    </source>
</evidence>
<comment type="subcellular location">
    <subcellularLocation>
        <location evidence="1">Membrane</location>
        <topology evidence="1">Multi-pass membrane protein</topology>
    </subcellularLocation>
</comment>
<dbReference type="InterPro" id="IPR029058">
    <property type="entry name" value="AB_hydrolase_fold"/>
</dbReference>
<dbReference type="SUPFAM" id="SSF53474">
    <property type="entry name" value="alpha/beta-Hydrolases"/>
    <property type="match status" value="1"/>
</dbReference>
<dbReference type="KEGG" id="soe:110789715"/>
<feature type="transmembrane region" description="Helical" evidence="7">
    <location>
        <begin position="319"/>
        <end position="347"/>
    </location>
</feature>
<organism evidence="8 9">
    <name type="scientific">Spinacia oleracea</name>
    <name type="common">Spinach</name>
    <dbReference type="NCBI Taxonomy" id="3562"/>
    <lineage>
        <taxon>Eukaryota</taxon>
        <taxon>Viridiplantae</taxon>
        <taxon>Streptophyta</taxon>
        <taxon>Embryophyta</taxon>
        <taxon>Tracheophyta</taxon>
        <taxon>Spermatophyta</taxon>
        <taxon>Magnoliopsida</taxon>
        <taxon>eudicotyledons</taxon>
        <taxon>Gunneridae</taxon>
        <taxon>Pentapetalae</taxon>
        <taxon>Caryophyllales</taxon>
        <taxon>Chenopodiaceae</taxon>
        <taxon>Chenopodioideae</taxon>
        <taxon>Anserineae</taxon>
        <taxon>Spinacia</taxon>
    </lineage>
</organism>
<dbReference type="PANTHER" id="PTHR17920:SF3">
    <property type="entry name" value="TRANSMEMBRANE AND COILED-COIL DOMAIN-CONTAINING PROTEIN 4"/>
    <property type="match status" value="1"/>
</dbReference>
<reference evidence="8" key="1">
    <citation type="journal article" date="2021" name="Nat. Commun.">
        <title>Genomic analyses provide insights into spinach domestication and the genetic basis of agronomic traits.</title>
        <authorList>
            <person name="Cai X."/>
            <person name="Sun X."/>
            <person name="Xu C."/>
            <person name="Sun H."/>
            <person name="Wang X."/>
            <person name="Ge C."/>
            <person name="Zhang Z."/>
            <person name="Wang Q."/>
            <person name="Fei Z."/>
            <person name="Jiao C."/>
            <person name="Wang Q."/>
        </authorList>
    </citation>
    <scope>NUCLEOTIDE SEQUENCE [LARGE SCALE GENOMIC DNA]</scope>
    <source>
        <strain evidence="8">cv. Varoflay</strain>
    </source>
</reference>
<dbReference type="GeneID" id="110789715"/>
<evidence type="ECO:0000313" key="8">
    <source>
        <dbReference type="Proteomes" id="UP000813463"/>
    </source>
</evidence>
<keyword evidence="5 7" id="KW-0472">Membrane</keyword>
<comment type="similarity">
    <text evidence="2">Belongs to the TMCO4 family.</text>
</comment>
<keyword evidence="3 7" id="KW-0812">Transmembrane</keyword>
<feature type="region of interest" description="Disordered" evidence="6">
    <location>
        <begin position="30"/>
        <end position="69"/>
    </location>
</feature>
<evidence type="ECO:0000313" key="9">
    <source>
        <dbReference type="RefSeq" id="XP_021850113.2"/>
    </source>
</evidence>
<dbReference type="InterPro" id="IPR007941">
    <property type="entry name" value="DUF726"/>
</dbReference>
<evidence type="ECO:0000256" key="3">
    <source>
        <dbReference type="ARBA" id="ARBA00022692"/>
    </source>
</evidence>
<dbReference type="PANTHER" id="PTHR17920">
    <property type="entry name" value="TRANSMEMBRANE AND COILED-COIL DOMAIN-CONTAINING PROTEIN 4 TMCO4"/>
    <property type="match status" value="1"/>
</dbReference>
<protein>
    <recommendedName>
        <fullName evidence="10">Transmembrane and coiled-coil domain-containing protein 4</fullName>
    </recommendedName>
</protein>
<evidence type="ECO:0000256" key="1">
    <source>
        <dbReference type="ARBA" id="ARBA00004141"/>
    </source>
</evidence>
<dbReference type="RefSeq" id="XP_021850113.2">
    <property type="nucleotide sequence ID" value="XM_021994421.2"/>
</dbReference>
<reference evidence="9" key="2">
    <citation type="submission" date="2025-08" db="UniProtKB">
        <authorList>
            <consortium name="RefSeq"/>
        </authorList>
    </citation>
    <scope>IDENTIFICATION</scope>
    <source>
        <tissue evidence="9">Leaf</tissue>
    </source>
</reference>
<keyword evidence="8" id="KW-1185">Reference proteome</keyword>
<sequence>MASSLLSPTQRYAAGTLFGLAIHQAQIHQSHPLGSPNHNADDDHDRNDEHHHQQRISNGSSSSGDSVSEDHHLWVHPDFSLLRPILQFLEIDSGAWPGIEETAGASLATHHVGAYLRLLSEEIEESSSEKKDLELGLAKGVDGMKASMEASTDSETKKGKQREYAQERREKYSVPETPETPSTSDEREVIESIQERTVAAVPEESSSHESEYKFNVEPVEEERILGYERKITVIYELLSASLASMSVDSKKSKQRKGYDARHRVALRLLATWLDVKWVKVEAMETMIACSVMALVKEEETNKEQTDPEKTSWAKWKRGGIIGAAAVTGGALLAITGGLAAPAIAAGFSALAPTLGTIIPVIGAGGFAAAASVAGSVGGSVAIAASFGAAGAGLSGTKMARRTGNIDEFEFKAVGENHGQGRLAVGIFVSGFVFDEEDFIMPWEGLTNNLERHVLVWESKHLIAVSTAIQDWLTSSISLGLMKQGAMLTVLSTLLTALAWPATLLALTDFIDSKWSIAVDRSDKAGKLLAEVLLKGLQGNRPVTLVGYSLGARVIFRCLQHLSKTEHQANLVERVVLLGAPIPIKDENWETARKVVAGRFINVYSRNDWILGVAFRASLLSKGLAGIQAVDTPGIENVDATDIIEGHSSYLWATQEIMDQLELDTYFPVFRGSATKK</sequence>
<gene>
    <name evidence="9" type="primary">LOC110789715</name>
</gene>
<evidence type="ECO:0000256" key="6">
    <source>
        <dbReference type="SAM" id="MobiDB-lite"/>
    </source>
</evidence>
<dbReference type="Gene3D" id="3.40.50.1820">
    <property type="entry name" value="alpha/beta hydrolase"/>
    <property type="match status" value="1"/>
</dbReference>
<dbReference type="AlphaFoldDB" id="A0A9R0IJH9"/>